<feature type="domain" description="Polysaccharide chain length determinant N-terminal" evidence="7">
    <location>
        <begin position="3"/>
        <end position="89"/>
    </location>
</feature>
<feature type="transmembrane region" description="Helical" evidence="6">
    <location>
        <begin position="427"/>
        <end position="447"/>
    </location>
</feature>
<name>A0A512L6B0_9PROT</name>
<evidence type="ECO:0000256" key="4">
    <source>
        <dbReference type="ARBA" id="ARBA00022989"/>
    </source>
</evidence>
<evidence type="ECO:0000259" key="8">
    <source>
        <dbReference type="Pfam" id="PF13807"/>
    </source>
</evidence>
<dbReference type="Proteomes" id="UP000321337">
    <property type="component" value="Unassembled WGS sequence"/>
</dbReference>
<reference evidence="9 10" key="1">
    <citation type="submission" date="2019-07" db="EMBL/GenBank/DDBJ databases">
        <title>Whole genome shotgun sequence of Thiobacillus plumbophilus NBRC 107929.</title>
        <authorList>
            <person name="Hosoyama A."/>
            <person name="Uohara A."/>
            <person name="Ohji S."/>
            <person name="Ichikawa N."/>
        </authorList>
    </citation>
    <scope>NUCLEOTIDE SEQUENCE [LARGE SCALE GENOMIC DNA]</scope>
    <source>
        <strain evidence="9 10">NBRC 107929</strain>
    </source>
</reference>
<dbReference type="OrthoDB" id="8559110at2"/>
<dbReference type="InterPro" id="IPR032807">
    <property type="entry name" value="GNVR"/>
</dbReference>
<dbReference type="NCBIfam" id="TIGR03017">
    <property type="entry name" value="EpsF"/>
    <property type="match status" value="1"/>
</dbReference>
<keyword evidence="5 6" id="KW-0472">Membrane</keyword>
<dbReference type="InterPro" id="IPR017468">
    <property type="entry name" value="Chain_len_reg_EpsF"/>
</dbReference>
<comment type="caution">
    <text evidence="9">The sequence shown here is derived from an EMBL/GenBank/DDBJ whole genome shotgun (WGS) entry which is preliminary data.</text>
</comment>
<protein>
    <recommendedName>
        <fullName evidence="11">Chain-length determining protein</fullName>
    </recommendedName>
</protein>
<evidence type="ECO:0000259" key="7">
    <source>
        <dbReference type="Pfam" id="PF02706"/>
    </source>
</evidence>
<evidence type="ECO:0000256" key="2">
    <source>
        <dbReference type="ARBA" id="ARBA00022475"/>
    </source>
</evidence>
<organism evidence="9 10">
    <name type="scientific">Sulfuriferula plumbiphila</name>
    <dbReference type="NCBI Taxonomy" id="171865"/>
    <lineage>
        <taxon>Bacteria</taxon>
        <taxon>Pseudomonadati</taxon>
        <taxon>Pseudomonadota</taxon>
        <taxon>Betaproteobacteria</taxon>
        <taxon>Nitrosomonadales</taxon>
        <taxon>Sulfuricellaceae</taxon>
        <taxon>Sulfuriferula</taxon>
    </lineage>
</organism>
<evidence type="ECO:0000313" key="10">
    <source>
        <dbReference type="Proteomes" id="UP000321337"/>
    </source>
</evidence>
<dbReference type="EMBL" id="BKAD01000010">
    <property type="protein sequence ID" value="GEP30009.1"/>
    <property type="molecule type" value="Genomic_DNA"/>
</dbReference>
<dbReference type="AlphaFoldDB" id="A0A512L6B0"/>
<dbReference type="PANTHER" id="PTHR32309:SF13">
    <property type="entry name" value="FERRIC ENTEROBACTIN TRANSPORT PROTEIN FEPE"/>
    <property type="match status" value="1"/>
</dbReference>
<keyword evidence="10" id="KW-1185">Reference proteome</keyword>
<sequence length="465" mass="50498">MNVLQFLLILKARRKLILLTLILSVAIVGCISLLLPKAYTATASLVVNMQGADPVTGLTMPSQLVSGYLATQVDIISSHNVALKVVDDLKLAQQAVFQQQFRHDVKGQISIRDWLANRLLGNLDVQPSRDSNVLYVAFNSGNPQTAARLANAFVQAYLLTNLELKTQPARQTAAWYDAQLGDLRNNLEKSQAKLSSYQQSKGIVSLDDKLDTESTRLAELSSQMVAAQGQTYDSLSIQRNASNASASVMNNPVVQSLKADLARSEAKLSQLAQREGKNYPEYQRAAAEADSLREKLASEISTVRQSMNSNLAVSRQREGDLRAAVAAQKAKILAINAQRDAAGVLAREVESAQKAYDQALQRFTQTRLEGHAGQTEVALLSSAVAPLTPSTPRVRLNILLSIILGVVLGIGLALIMEMLDRRVRSEYDLVAFLGVPVLGVLVAQATGRQWLARRGWLGLPAPKPG</sequence>
<evidence type="ECO:0000256" key="3">
    <source>
        <dbReference type="ARBA" id="ARBA00022692"/>
    </source>
</evidence>
<comment type="subcellular location">
    <subcellularLocation>
        <location evidence="1">Cell membrane</location>
        <topology evidence="1">Multi-pass membrane protein</topology>
    </subcellularLocation>
</comment>
<keyword evidence="3 6" id="KW-0812">Transmembrane</keyword>
<dbReference type="InterPro" id="IPR050445">
    <property type="entry name" value="Bact_polysacc_biosynth/exp"/>
</dbReference>
<feature type="transmembrane region" description="Helical" evidence="6">
    <location>
        <begin position="396"/>
        <end position="415"/>
    </location>
</feature>
<proteinExistence type="predicted"/>
<dbReference type="GO" id="GO:0004713">
    <property type="term" value="F:protein tyrosine kinase activity"/>
    <property type="evidence" value="ECO:0007669"/>
    <property type="project" value="TreeGrafter"/>
</dbReference>
<dbReference type="GO" id="GO:0005886">
    <property type="term" value="C:plasma membrane"/>
    <property type="evidence" value="ECO:0007669"/>
    <property type="project" value="UniProtKB-SubCell"/>
</dbReference>
<accession>A0A512L6B0</accession>
<evidence type="ECO:0000256" key="1">
    <source>
        <dbReference type="ARBA" id="ARBA00004651"/>
    </source>
</evidence>
<evidence type="ECO:0008006" key="11">
    <source>
        <dbReference type="Google" id="ProtNLM"/>
    </source>
</evidence>
<dbReference type="PANTHER" id="PTHR32309">
    <property type="entry name" value="TYROSINE-PROTEIN KINASE"/>
    <property type="match status" value="1"/>
</dbReference>
<evidence type="ECO:0000256" key="5">
    <source>
        <dbReference type="ARBA" id="ARBA00023136"/>
    </source>
</evidence>
<keyword evidence="2" id="KW-1003">Cell membrane</keyword>
<gene>
    <name evidence="9" type="ORF">TPL01_11470</name>
</gene>
<evidence type="ECO:0000256" key="6">
    <source>
        <dbReference type="SAM" id="Phobius"/>
    </source>
</evidence>
<dbReference type="Pfam" id="PF13807">
    <property type="entry name" value="GNVR"/>
    <property type="match status" value="1"/>
</dbReference>
<dbReference type="InterPro" id="IPR003856">
    <property type="entry name" value="LPS_length_determ_N"/>
</dbReference>
<feature type="domain" description="Tyrosine-protein kinase G-rich" evidence="8">
    <location>
        <begin position="345"/>
        <end position="417"/>
    </location>
</feature>
<dbReference type="Pfam" id="PF02706">
    <property type="entry name" value="Wzz"/>
    <property type="match status" value="1"/>
</dbReference>
<dbReference type="RefSeq" id="WP_147071667.1">
    <property type="nucleotide sequence ID" value="NZ_AP021884.1"/>
</dbReference>
<keyword evidence="4 6" id="KW-1133">Transmembrane helix</keyword>
<evidence type="ECO:0000313" key="9">
    <source>
        <dbReference type="EMBL" id="GEP30009.1"/>
    </source>
</evidence>